<dbReference type="AlphaFoldDB" id="A0A238FA55"/>
<name>A0A238FA55_9BASI</name>
<protein>
    <submittedName>
        <fullName evidence="3">BQ2448_2041 protein</fullName>
    </submittedName>
</protein>
<organism evidence="3 4">
    <name type="scientific">Microbotryum intermedium</name>
    <dbReference type="NCBI Taxonomy" id="269621"/>
    <lineage>
        <taxon>Eukaryota</taxon>
        <taxon>Fungi</taxon>
        <taxon>Dikarya</taxon>
        <taxon>Basidiomycota</taxon>
        <taxon>Pucciniomycotina</taxon>
        <taxon>Microbotryomycetes</taxon>
        <taxon>Microbotryales</taxon>
        <taxon>Microbotryaceae</taxon>
        <taxon>Microbotryum</taxon>
    </lineage>
</organism>
<feature type="compositionally biased region" description="Basic and acidic residues" evidence="1">
    <location>
        <begin position="253"/>
        <end position="270"/>
    </location>
</feature>
<feature type="compositionally biased region" description="Polar residues" evidence="1">
    <location>
        <begin position="11"/>
        <end position="33"/>
    </location>
</feature>
<evidence type="ECO:0000313" key="3">
    <source>
        <dbReference type="EMBL" id="SCV69021.1"/>
    </source>
</evidence>
<feature type="region of interest" description="Disordered" evidence="1">
    <location>
        <begin position="253"/>
        <end position="346"/>
    </location>
</feature>
<dbReference type="EMBL" id="FMSP01000004">
    <property type="protein sequence ID" value="SCV69021.1"/>
    <property type="molecule type" value="Genomic_DNA"/>
</dbReference>
<dbReference type="InterPro" id="IPR036339">
    <property type="entry name" value="PUB-like_dom_sf"/>
</dbReference>
<proteinExistence type="predicted"/>
<gene>
    <name evidence="3" type="ORF">BQ2448_2041</name>
</gene>
<keyword evidence="4" id="KW-1185">Reference proteome</keyword>
<dbReference type="STRING" id="269621.A0A238FA55"/>
<dbReference type="Proteomes" id="UP000198372">
    <property type="component" value="Unassembled WGS sequence"/>
</dbReference>
<dbReference type="CDD" id="cd09212">
    <property type="entry name" value="PUB"/>
    <property type="match status" value="1"/>
</dbReference>
<dbReference type="Pfam" id="PF09409">
    <property type="entry name" value="PUB"/>
    <property type="match status" value="1"/>
</dbReference>
<feature type="domain" description="PUB" evidence="2">
    <location>
        <begin position="103"/>
        <end position="187"/>
    </location>
</feature>
<sequence length="346" mass="38600">MQPHNPWTDPGPTSLSTVDPSTGTSTTSFSDPTLTPHQAALLAAEARAKAQALAATPLAQPTDAHRQQHQPFDPLTFQAGAKDKLPFHRLLDAQLLPRCTKTQAVQTLQLMQIILGNLLEPPNPAQAMKYRQLRMSNAQIQRHLVNVSSSSAIDFLLLCSFRIQTIEFTEYLIFPPSPSAKQLHQLKLGAHVVAVVLAKAKEAEEREGRYRQSEKDVQEERKRKALLQFDEDRRLKMEKDERERIVRIEKARQASEAEAKAELERQRLQADDASELPVFTGSTSAARSMTIDRNDDDDDEDAGDRPPSYGSVTGRVLGTGEPVVDHDGFVQNQDLETSDEDEYEDA</sequence>
<feature type="region of interest" description="Disordered" evidence="1">
    <location>
        <begin position="1"/>
        <end position="33"/>
    </location>
</feature>
<dbReference type="Gene3D" id="1.20.58.2190">
    <property type="match status" value="1"/>
</dbReference>
<reference evidence="4" key="1">
    <citation type="submission" date="2016-09" db="EMBL/GenBank/DDBJ databases">
        <authorList>
            <person name="Jeantristanb JTB J.-T."/>
            <person name="Ricardo R."/>
        </authorList>
    </citation>
    <scope>NUCLEOTIDE SEQUENCE [LARGE SCALE GENOMIC DNA]</scope>
</reference>
<feature type="compositionally biased region" description="Acidic residues" evidence="1">
    <location>
        <begin position="336"/>
        <end position="346"/>
    </location>
</feature>
<dbReference type="OrthoDB" id="49605at2759"/>
<evidence type="ECO:0000259" key="2">
    <source>
        <dbReference type="Pfam" id="PF09409"/>
    </source>
</evidence>
<evidence type="ECO:0000313" key="4">
    <source>
        <dbReference type="Proteomes" id="UP000198372"/>
    </source>
</evidence>
<dbReference type="SUPFAM" id="SSF143503">
    <property type="entry name" value="PUG domain-like"/>
    <property type="match status" value="1"/>
</dbReference>
<dbReference type="InterPro" id="IPR018997">
    <property type="entry name" value="PUB_domain"/>
</dbReference>
<evidence type="ECO:0000256" key="1">
    <source>
        <dbReference type="SAM" id="MobiDB-lite"/>
    </source>
</evidence>
<accession>A0A238FA55</accession>